<dbReference type="PANTHER" id="PTHR16821">
    <property type="entry name" value="FRATAXIN"/>
    <property type="match status" value="1"/>
</dbReference>
<dbReference type="RefSeq" id="WP_237978769.1">
    <property type="nucleotide sequence ID" value="NZ_JAKNCT010000007.1"/>
</dbReference>
<protein>
    <recommendedName>
        <fullName evidence="4">Iron-sulfur cluster assembly protein CyaY</fullName>
    </recommendedName>
</protein>
<comment type="function">
    <text evidence="4">Involved in iron-sulfur (Fe-S) cluster assembly. May act as a regulator of Fe-S biogenesis.</text>
</comment>
<dbReference type="EMBL" id="JAKNCT010000007">
    <property type="protein sequence ID" value="MCG5031100.1"/>
    <property type="molecule type" value="Genomic_DNA"/>
</dbReference>
<dbReference type="InterPro" id="IPR020895">
    <property type="entry name" value="Frataxin_CS"/>
</dbReference>
<evidence type="ECO:0000256" key="3">
    <source>
        <dbReference type="ARBA" id="ARBA00023004"/>
    </source>
</evidence>
<dbReference type="InterPro" id="IPR036524">
    <property type="entry name" value="Frataxin/CyaY_sf"/>
</dbReference>
<accession>A0ABS9MR70</accession>
<reference evidence="5 6" key="1">
    <citation type="submission" date="2022-02" db="EMBL/GenBank/DDBJ databases">
        <title>Mesosutterella porci, a novel member of the family Sutterellaceae from pig feces.</title>
        <authorList>
            <person name="Wylensek D."/>
            <person name="Clavel T."/>
        </authorList>
    </citation>
    <scope>NUCLEOTIDE SEQUENCE [LARGE SCALE GENOMIC DNA]</scope>
    <source>
        <strain evidence="6">oilRF-744-wt-GAM-9</strain>
    </source>
</reference>
<comment type="similarity">
    <text evidence="1 4">Belongs to the frataxin family.</text>
</comment>
<dbReference type="InterPro" id="IPR002908">
    <property type="entry name" value="Frataxin/CyaY"/>
</dbReference>
<dbReference type="InterPro" id="IPR047584">
    <property type="entry name" value="CyaY"/>
</dbReference>
<dbReference type="PROSITE" id="PS50810">
    <property type="entry name" value="FRATAXIN_2"/>
    <property type="match status" value="1"/>
</dbReference>
<dbReference type="NCBIfam" id="TIGR03421">
    <property type="entry name" value="FeS_CyaY"/>
    <property type="match status" value="1"/>
</dbReference>
<dbReference type="HAMAP" id="MF_00142">
    <property type="entry name" value="CyaY"/>
    <property type="match status" value="1"/>
</dbReference>
<proteinExistence type="inferred from homology"/>
<keyword evidence="2 4" id="KW-0479">Metal-binding</keyword>
<sequence>MNQTLFIEKAESLLSEIEDAPELSMADCDRNGNVLTIEFDSGEQIVINLQTPTQQVWLASRRSGGFHFSLHGERWEDSEGREFWEVLASAASLLAGEEVRFSRPPKKASAGS</sequence>
<dbReference type="PANTHER" id="PTHR16821:SF2">
    <property type="entry name" value="FRATAXIN, MITOCHONDRIAL"/>
    <property type="match status" value="1"/>
</dbReference>
<dbReference type="Pfam" id="PF01491">
    <property type="entry name" value="Frataxin_Cyay"/>
    <property type="match status" value="1"/>
</dbReference>
<evidence type="ECO:0000256" key="4">
    <source>
        <dbReference type="HAMAP-Rule" id="MF_00142"/>
    </source>
</evidence>
<name>A0ABS9MR70_9BURK</name>
<keyword evidence="3 4" id="KW-0408">Iron</keyword>
<evidence type="ECO:0000256" key="1">
    <source>
        <dbReference type="ARBA" id="ARBA00008183"/>
    </source>
</evidence>
<dbReference type="SUPFAM" id="SSF55387">
    <property type="entry name" value="Frataxin/Nqo15-like"/>
    <property type="match status" value="1"/>
</dbReference>
<dbReference type="Proteomes" id="UP001297600">
    <property type="component" value="Unassembled WGS sequence"/>
</dbReference>
<organism evidence="5 6">
    <name type="scientific">Mesosutterella porci</name>
    <dbReference type="NCBI Taxonomy" id="2915351"/>
    <lineage>
        <taxon>Bacteria</taxon>
        <taxon>Pseudomonadati</taxon>
        <taxon>Pseudomonadota</taxon>
        <taxon>Betaproteobacteria</taxon>
        <taxon>Burkholderiales</taxon>
        <taxon>Sutterellaceae</taxon>
        <taxon>Mesosutterella</taxon>
    </lineage>
</organism>
<dbReference type="Gene3D" id="3.30.920.10">
    <property type="entry name" value="Frataxin/CyaY"/>
    <property type="match status" value="1"/>
</dbReference>
<dbReference type="PROSITE" id="PS01344">
    <property type="entry name" value="FRATAXIN_1"/>
    <property type="match status" value="1"/>
</dbReference>
<dbReference type="SMART" id="SM01219">
    <property type="entry name" value="Frataxin_Cyay"/>
    <property type="match status" value="1"/>
</dbReference>
<evidence type="ECO:0000256" key="2">
    <source>
        <dbReference type="ARBA" id="ARBA00022723"/>
    </source>
</evidence>
<comment type="caution">
    <text evidence="5">The sequence shown here is derived from an EMBL/GenBank/DDBJ whole genome shotgun (WGS) entry which is preliminary data.</text>
</comment>
<gene>
    <name evidence="4 5" type="primary">cyaY</name>
    <name evidence="5" type="ORF">MAF45_06530</name>
</gene>
<evidence type="ECO:0000313" key="5">
    <source>
        <dbReference type="EMBL" id="MCG5031100.1"/>
    </source>
</evidence>
<keyword evidence="6" id="KW-1185">Reference proteome</keyword>
<evidence type="ECO:0000313" key="6">
    <source>
        <dbReference type="Proteomes" id="UP001297600"/>
    </source>
</evidence>